<dbReference type="AlphaFoldDB" id="A0A4R8TB72"/>
<name>A0A4R8TB72_9PEZI</name>
<evidence type="ECO:0000256" key="1">
    <source>
        <dbReference type="SAM" id="MobiDB-lite"/>
    </source>
</evidence>
<feature type="domain" description="DUF6594" evidence="2">
    <location>
        <begin position="15"/>
        <end position="168"/>
    </location>
</feature>
<reference evidence="3 4" key="1">
    <citation type="submission" date="2018-11" db="EMBL/GenBank/DDBJ databases">
        <title>Genome sequence and assembly of Colletotrichum sidae.</title>
        <authorList>
            <person name="Gan P."/>
            <person name="Shirasu K."/>
        </authorList>
    </citation>
    <scope>NUCLEOTIDE SEQUENCE [LARGE SCALE GENOMIC DNA]</scope>
    <source>
        <strain evidence="3 4">CBS 518.97</strain>
    </source>
</reference>
<dbReference type="InterPro" id="IPR046529">
    <property type="entry name" value="DUF6594"/>
</dbReference>
<dbReference type="EMBL" id="QAPF01000149">
    <property type="protein sequence ID" value="TEA14909.1"/>
    <property type="molecule type" value="Genomic_DNA"/>
</dbReference>
<dbReference type="Pfam" id="PF20237">
    <property type="entry name" value="DUF6594"/>
    <property type="match status" value="1"/>
</dbReference>
<evidence type="ECO:0000313" key="4">
    <source>
        <dbReference type="Proteomes" id="UP000295604"/>
    </source>
</evidence>
<feature type="region of interest" description="Disordered" evidence="1">
    <location>
        <begin position="56"/>
        <end position="81"/>
    </location>
</feature>
<evidence type="ECO:0000259" key="2">
    <source>
        <dbReference type="Pfam" id="PF20237"/>
    </source>
</evidence>
<dbReference type="PANTHER" id="PTHR34502">
    <property type="entry name" value="DUF6594 DOMAIN-CONTAINING PROTEIN-RELATED"/>
    <property type="match status" value="1"/>
</dbReference>
<evidence type="ECO:0000313" key="3">
    <source>
        <dbReference type="EMBL" id="TEA14909.1"/>
    </source>
</evidence>
<dbReference type="PANTHER" id="PTHR34502:SF5">
    <property type="entry name" value="DUF6594 DOMAIN-CONTAINING PROTEIN"/>
    <property type="match status" value="1"/>
</dbReference>
<proteinExistence type="predicted"/>
<sequence length="193" mass="22178">MRLPSLIIERDTVGYTQFIEFMASDDDILVLRRFDTAHIRVLVHLQDQIHQLEGRLESVEQRRSSESVKRGKQDAARGDPETEKVINEMRMRLGEYGTSFPHTYTASVKDRMPAPRLNVQNVATWLDNRGDPISSEEVGFVKDNDQVSLAAAEKPPIRRLFEEQILARTRGLWGLFSSRRGQQQRDDGLRTTV</sequence>
<keyword evidence="4" id="KW-1185">Reference proteome</keyword>
<dbReference type="Proteomes" id="UP000295604">
    <property type="component" value="Unassembled WGS sequence"/>
</dbReference>
<comment type="caution">
    <text evidence="3">The sequence shown here is derived from an EMBL/GenBank/DDBJ whole genome shotgun (WGS) entry which is preliminary data.</text>
</comment>
<accession>A0A4R8TB72</accession>
<gene>
    <name evidence="3" type="ORF">C8034_v002732</name>
</gene>
<protein>
    <recommendedName>
        <fullName evidence="2">DUF6594 domain-containing protein</fullName>
    </recommendedName>
</protein>
<organism evidence="3 4">
    <name type="scientific">Colletotrichum sidae</name>
    <dbReference type="NCBI Taxonomy" id="1347389"/>
    <lineage>
        <taxon>Eukaryota</taxon>
        <taxon>Fungi</taxon>
        <taxon>Dikarya</taxon>
        <taxon>Ascomycota</taxon>
        <taxon>Pezizomycotina</taxon>
        <taxon>Sordariomycetes</taxon>
        <taxon>Hypocreomycetidae</taxon>
        <taxon>Glomerellales</taxon>
        <taxon>Glomerellaceae</taxon>
        <taxon>Colletotrichum</taxon>
        <taxon>Colletotrichum orbiculare species complex</taxon>
    </lineage>
</organism>